<comment type="caution">
    <text evidence="1">The sequence shown here is derived from an EMBL/GenBank/DDBJ whole genome shotgun (WGS) entry which is preliminary data.</text>
</comment>
<sequence length="135" mass="15047">MKFNRIRDLVSNLVIKNNLKYDLGPNCLKNLTELEDELLNEDVGSRNVRLTLHICGTAKKVISSNQRGSLQYEICNICCGSEIICYISYILHLPSKLLVRRVSTTGQISANETGVYTGIAFSVDSKSSHSPRKIS</sequence>
<reference evidence="1 2" key="1">
    <citation type="submission" date="2021-06" db="EMBL/GenBank/DDBJ databases">
        <title>Caerostris extrusa draft genome.</title>
        <authorList>
            <person name="Kono N."/>
            <person name="Arakawa K."/>
        </authorList>
    </citation>
    <scope>NUCLEOTIDE SEQUENCE [LARGE SCALE GENOMIC DNA]</scope>
</reference>
<dbReference type="EMBL" id="BPLR01011741">
    <property type="protein sequence ID" value="GIY48664.1"/>
    <property type="molecule type" value="Genomic_DNA"/>
</dbReference>
<evidence type="ECO:0000313" key="2">
    <source>
        <dbReference type="Proteomes" id="UP001054945"/>
    </source>
</evidence>
<name>A0AAV4TRL1_CAEEX</name>
<accession>A0AAV4TRL1</accession>
<gene>
    <name evidence="1" type="ORF">CEXT_69091</name>
</gene>
<proteinExistence type="predicted"/>
<evidence type="ECO:0000313" key="1">
    <source>
        <dbReference type="EMBL" id="GIY48664.1"/>
    </source>
</evidence>
<dbReference type="AlphaFoldDB" id="A0AAV4TRL1"/>
<keyword evidence="2" id="KW-1185">Reference proteome</keyword>
<protein>
    <submittedName>
        <fullName evidence="1">Uncharacterized protein</fullName>
    </submittedName>
</protein>
<organism evidence="1 2">
    <name type="scientific">Caerostris extrusa</name>
    <name type="common">Bark spider</name>
    <name type="synonym">Caerostris bankana</name>
    <dbReference type="NCBI Taxonomy" id="172846"/>
    <lineage>
        <taxon>Eukaryota</taxon>
        <taxon>Metazoa</taxon>
        <taxon>Ecdysozoa</taxon>
        <taxon>Arthropoda</taxon>
        <taxon>Chelicerata</taxon>
        <taxon>Arachnida</taxon>
        <taxon>Araneae</taxon>
        <taxon>Araneomorphae</taxon>
        <taxon>Entelegynae</taxon>
        <taxon>Araneoidea</taxon>
        <taxon>Araneidae</taxon>
        <taxon>Caerostris</taxon>
    </lineage>
</organism>
<dbReference type="Proteomes" id="UP001054945">
    <property type="component" value="Unassembled WGS sequence"/>
</dbReference>